<accession>A0ABV4BHK1</accession>
<evidence type="ECO:0000256" key="1">
    <source>
        <dbReference type="SAM" id="Phobius"/>
    </source>
</evidence>
<feature type="transmembrane region" description="Helical" evidence="1">
    <location>
        <begin position="30"/>
        <end position="50"/>
    </location>
</feature>
<keyword evidence="1" id="KW-0472">Membrane</keyword>
<evidence type="ECO:0000313" key="3">
    <source>
        <dbReference type="Proteomes" id="UP001564408"/>
    </source>
</evidence>
<keyword evidence="3" id="KW-1185">Reference proteome</keyword>
<gene>
    <name evidence="2" type="ORF">ABC977_16525</name>
</gene>
<proteinExistence type="predicted"/>
<dbReference type="Proteomes" id="UP001564408">
    <property type="component" value="Unassembled WGS sequence"/>
</dbReference>
<dbReference type="EMBL" id="JBDKXB010000036">
    <property type="protein sequence ID" value="MEY6434011.1"/>
    <property type="molecule type" value="Genomic_DNA"/>
</dbReference>
<protein>
    <submittedName>
        <fullName evidence="2">Uncharacterized protein</fullName>
    </submittedName>
</protein>
<dbReference type="RefSeq" id="WP_369668393.1">
    <property type="nucleotide sequence ID" value="NZ_JBDKXB010000036.1"/>
</dbReference>
<name>A0ABV4BHK1_9GAMM</name>
<reference evidence="2 3" key="1">
    <citation type="submission" date="2024-05" db="EMBL/GenBank/DDBJ databases">
        <title>Genome Sequence and Characterization of the New Strain Purple Sulfur Bacterium of Genus Thioalkalicoccus.</title>
        <authorList>
            <person name="Bryantseva I.A."/>
            <person name="Kyndt J.A."/>
            <person name="Imhoff J.F."/>
        </authorList>
    </citation>
    <scope>NUCLEOTIDE SEQUENCE [LARGE SCALE GENOMIC DNA]</scope>
    <source>
        <strain evidence="2 3">Um2</strain>
    </source>
</reference>
<evidence type="ECO:0000313" key="2">
    <source>
        <dbReference type="EMBL" id="MEY6434011.1"/>
    </source>
</evidence>
<keyword evidence="1" id="KW-1133">Transmembrane helix</keyword>
<organism evidence="2 3">
    <name type="scientific">Thioalkalicoccus limnaeus</name>
    <dbReference type="NCBI Taxonomy" id="120681"/>
    <lineage>
        <taxon>Bacteria</taxon>
        <taxon>Pseudomonadati</taxon>
        <taxon>Pseudomonadota</taxon>
        <taxon>Gammaproteobacteria</taxon>
        <taxon>Chromatiales</taxon>
        <taxon>Chromatiaceae</taxon>
        <taxon>Thioalkalicoccus</taxon>
    </lineage>
</organism>
<keyword evidence="1" id="KW-0812">Transmembrane</keyword>
<sequence>MRLVATLLNHQASSEILGNLCEIGAQHGRLSSILALPAGAMSVGFLVTLSKMKRLITAPRVLAVTARYT</sequence>
<comment type="caution">
    <text evidence="2">The sequence shown here is derived from an EMBL/GenBank/DDBJ whole genome shotgun (WGS) entry which is preliminary data.</text>
</comment>